<protein>
    <submittedName>
        <fullName evidence="1">Uncharacterized protein</fullName>
    </submittedName>
</protein>
<feature type="non-terminal residue" evidence="1">
    <location>
        <position position="1"/>
    </location>
</feature>
<dbReference type="AlphaFoldDB" id="A0A382CNG6"/>
<organism evidence="1">
    <name type="scientific">marine metagenome</name>
    <dbReference type="NCBI Taxonomy" id="408172"/>
    <lineage>
        <taxon>unclassified sequences</taxon>
        <taxon>metagenomes</taxon>
        <taxon>ecological metagenomes</taxon>
    </lineage>
</organism>
<dbReference type="EMBL" id="UINC01035379">
    <property type="protein sequence ID" value="SVB27686.1"/>
    <property type="molecule type" value="Genomic_DNA"/>
</dbReference>
<evidence type="ECO:0000313" key="1">
    <source>
        <dbReference type="EMBL" id="SVB27686.1"/>
    </source>
</evidence>
<proteinExistence type="predicted"/>
<name>A0A382CNG6_9ZZZZ</name>
<gene>
    <name evidence="1" type="ORF">METZ01_LOCUS180540</name>
</gene>
<sequence>VPDSYAAFTKADAASACTRDTASSVFPAMLKSD</sequence>
<accession>A0A382CNG6</accession>
<reference evidence="1" key="1">
    <citation type="submission" date="2018-05" db="EMBL/GenBank/DDBJ databases">
        <authorList>
            <person name="Lanie J.A."/>
            <person name="Ng W.-L."/>
            <person name="Kazmierczak K.M."/>
            <person name="Andrzejewski T.M."/>
            <person name="Davidsen T.M."/>
            <person name="Wayne K.J."/>
            <person name="Tettelin H."/>
            <person name="Glass J.I."/>
            <person name="Rusch D."/>
            <person name="Podicherti R."/>
            <person name="Tsui H.-C.T."/>
            <person name="Winkler M.E."/>
        </authorList>
    </citation>
    <scope>NUCLEOTIDE SEQUENCE</scope>
</reference>